<reference evidence="2 3" key="1">
    <citation type="journal article" date="1998" name="Science">
        <title>Genome sequence of the nematode C. elegans: a platform for investigating biology.</title>
        <authorList>
            <consortium name="The C. elegans sequencing consortium"/>
            <person name="Sulson J.E."/>
            <person name="Waterston R."/>
        </authorList>
    </citation>
    <scope>NUCLEOTIDE SEQUENCE [LARGE SCALE GENOMIC DNA]</scope>
    <source>
        <strain evidence="2 3">Bristol N2</strain>
    </source>
</reference>
<dbReference type="UCSC" id="Y71G10AL.1a">
    <property type="organism name" value="c. elegans"/>
</dbReference>
<feature type="compositionally biased region" description="Acidic residues" evidence="1">
    <location>
        <begin position="171"/>
        <end position="206"/>
    </location>
</feature>
<dbReference type="GeneID" id="177011"/>
<feature type="compositionally biased region" description="Basic and acidic residues" evidence="1">
    <location>
        <begin position="207"/>
        <end position="231"/>
    </location>
</feature>
<dbReference type="ExpressionAtlas" id="G4SPY1">
    <property type="expression patterns" value="baseline and differential"/>
</dbReference>
<dbReference type="OrthoDB" id="5877007at2759"/>
<dbReference type="AlphaFoldDB" id="G4SPY1"/>
<feature type="region of interest" description="Disordered" evidence="1">
    <location>
        <begin position="1"/>
        <end position="33"/>
    </location>
</feature>
<keyword evidence="3" id="KW-1185">Reference proteome</keyword>
<dbReference type="EMBL" id="BX284604">
    <property type="protein sequence ID" value="CCD68042.1"/>
    <property type="molecule type" value="Genomic_DNA"/>
</dbReference>
<evidence type="ECO:0000256" key="1">
    <source>
        <dbReference type="SAM" id="MobiDB-lite"/>
    </source>
</evidence>
<dbReference type="AGR" id="WB:WBGene00022134"/>
<proteinExistence type="evidence at protein level"/>
<evidence type="ECO:0000313" key="2">
    <source>
        <dbReference type="EMBL" id="CCD68042.1"/>
    </source>
</evidence>
<dbReference type="RefSeq" id="NP_741335.2">
    <property type="nucleotide sequence ID" value="NM_171899.6"/>
</dbReference>
<evidence type="ECO:0007829" key="5">
    <source>
        <dbReference type="PeptideAtlas" id="G4SPY1"/>
    </source>
</evidence>
<feature type="region of interest" description="Disordered" evidence="1">
    <location>
        <begin position="486"/>
        <end position="676"/>
    </location>
</feature>
<dbReference type="Bgee" id="WBGene00022134">
    <property type="expression patterns" value="Expressed in embryo and 3 other cell types or tissues"/>
</dbReference>
<keyword evidence="5" id="KW-1267">Proteomics identification</keyword>
<dbReference type="CTD" id="177011"/>
<dbReference type="PeptideAtlas" id="G4SPY1"/>
<protein>
    <submittedName>
        <fullName evidence="2">RRM domain-containing protein</fullName>
    </submittedName>
</protein>
<sequence length="676" mass="75619">MTDETENVPKTEQEVPNDPESEKEVKEDAKEEDLIPEFYSQHGGDPRLIDIAASVWLSGIPTDFITDTYEQFCETIKNIMKMGHKLDVSTVSKIVRIPNLDSNAKNSEHALRALICFSDKKHIYRMMTREAEFAKEEMKVELIEELPSDALEISEDDKCLLLNGLVEAEDAGDDVDVGGGDDDEIDELMDHDDEGGHDEHEEDEESDVKKEEEKGSEKKEKKPEPPKKKVYEDEDEKAPFEMYWDGAPEFQWRLCEGPRDEKKLIIDNLLWADLNNVFIYRTIQKSTTCEINFPTRFNSDGNRTCHGKLTLFFPGNVAIMDEALKHLVYFRSGDGRRIKVFLPQTTVSLKRKEEFEGKLGRVIKPTERMMQLIVKILPDGYTPTLDEACAWFPLQAVIQCDLVNDEMGNPCAVVKFETAEEAVAAHAGKSFVTIVQKSMITVKDSEGNEKEEEKETETHCNVFMRGVEAHFGSLLTYYDQRKKVLEQRKKTASTGSQQRPQQAGGKRQAGSTIRGPAQKKRAPSPSPKRGGHKDGGGASRGNARNVGRGGGQRRSSPPPRSSPRGGGARGGPSSRGAPRGGGRGGISRSSDRPKSSPRSSSYRNDSFSSSSHHRQPARAEAFGNYGYGQFENRYNSSNVDPFGRPVYGNSAFNSSSSSSSFHRGDDRSGFFERRRY</sequence>
<feature type="region of interest" description="Disordered" evidence="1">
    <location>
        <begin position="171"/>
        <end position="233"/>
    </location>
</feature>
<organism evidence="2 3">
    <name type="scientific">Caenorhabditis elegans</name>
    <dbReference type="NCBI Taxonomy" id="6239"/>
    <lineage>
        <taxon>Eukaryota</taxon>
        <taxon>Metazoa</taxon>
        <taxon>Ecdysozoa</taxon>
        <taxon>Nematoda</taxon>
        <taxon>Chromadorea</taxon>
        <taxon>Rhabditida</taxon>
        <taxon>Rhabditina</taxon>
        <taxon>Rhabditomorpha</taxon>
        <taxon>Rhabditoidea</taxon>
        <taxon>Rhabditidae</taxon>
        <taxon>Peloderinae</taxon>
        <taxon>Caenorhabditis</taxon>
    </lineage>
</organism>
<feature type="compositionally biased region" description="Low complexity" evidence="1">
    <location>
        <begin position="596"/>
        <end position="610"/>
    </location>
</feature>
<gene>
    <name evidence="2 4" type="primary">hrpu-2</name>
    <name evidence="2" type="ORF">CELE_Y71G10AL.1</name>
    <name evidence="4" type="ORF">Y71G10AL.1</name>
</gene>
<feature type="compositionally biased region" description="Basic and acidic residues" evidence="1">
    <location>
        <begin position="662"/>
        <end position="676"/>
    </location>
</feature>
<evidence type="ECO:0000313" key="3">
    <source>
        <dbReference type="Proteomes" id="UP000001940"/>
    </source>
</evidence>
<feature type="compositionally biased region" description="Basic and acidic residues" evidence="1">
    <location>
        <begin position="20"/>
        <end position="33"/>
    </location>
</feature>
<accession>Q8MXS3</accession>
<dbReference type="WormBase" id="Y71G10AL.1a">
    <property type="protein sequence ID" value="CE40883"/>
    <property type="gene ID" value="WBGene00022134"/>
    <property type="gene designation" value="hrpu-2"/>
</dbReference>
<dbReference type="Proteomes" id="UP000001940">
    <property type="component" value="Chromosome IV"/>
</dbReference>
<name>G4SPY1_CAEEL</name>
<evidence type="ECO:0000313" key="4">
    <source>
        <dbReference type="WormBase" id="Y71G10AL.1a"/>
    </source>
</evidence>
<accession>G4SPY1</accession>
<feature type="compositionally biased region" description="Polar residues" evidence="1">
    <location>
        <begin position="492"/>
        <end position="501"/>
    </location>
</feature>